<reference evidence="1" key="1">
    <citation type="journal article" date="2023" name="Genome Biol. Evol.">
        <title>Long-read-based Genome Assembly of Drosophila gunungcola Reveals Fewer Chemosensory Genes in Flower-breeding Species.</title>
        <authorList>
            <person name="Negi A."/>
            <person name="Liao B.Y."/>
            <person name="Yeh S.D."/>
        </authorList>
    </citation>
    <scope>NUCLEOTIDE SEQUENCE</scope>
    <source>
        <strain evidence="1">Sukarami</strain>
    </source>
</reference>
<dbReference type="AlphaFoldDB" id="A0A9P9YFP0"/>
<name>A0A9P9YFP0_9MUSC</name>
<protein>
    <submittedName>
        <fullName evidence="1">Uncharacterized protein</fullName>
    </submittedName>
</protein>
<sequence length="65" mass="7739">FLTPVLRSTKKHQKIARRLQISLGWRLQSLDMSDYKMDGNEIRLLNSFYDRNDFFPTTLIFGMVD</sequence>
<keyword evidence="2" id="KW-1185">Reference proteome</keyword>
<proteinExistence type="predicted"/>
<accession>A0A9P9YFP0</accession>
<comment type="caution">
    <text evidence="1">The sequence shown here is derived from an EMBL/GenBank/DDBJ whole genome shotgun (WGS) entry which is preliminary data.</text>
</comment>
<dbReference type="EMBL" id="JAMKOV010000027">
    <property type="protein sequence ID" value="KAI8035971.1"/>
    <property type="molecule type" value="Genomic_DNA"/>
</dbReference>
<dbReference type="Proteomes" id="UP001059596">
    <property type="component" value="Unassembled WGS sequence"/>
</dbReference>
<organism evidence="1 2">
    <name type="scientific">Drosophila gunungcola</name>
    <name type="common">fruit fly</name>
    <dbReference type="NCBI Taxonomy" id="103775"/>
    <lineage>
        <taxon>Eukaryota</taxon>
        <taxon>Metazoa</taxon>
        <taxon>Ecdysozoa</taxon>
        <taxon>Arthropoda</taxon>
        <taxon>Hexapoda</taxon>
        <taxon>Insecta</taxon>
        <taxon>Pterygota</taxon>
        <taxon>Neoptera</taxon>
        <taxon>Endopterygota</taxon>
        <taxon>Diptera</taxon>
        <taxon>Brachycera</taxon>
        <taxon>Muscomorpha</taxon>
        <taxon>Ephydroidea</taxon>
        <taxon>Drosophilidae</taxon>
        <taxon>Drosophila</taxon>
        <taxon>Sophophora</taxon>
    </lineage>
</organism>
<feature type="non-terminal residue" evidence="1">
    <location>
        <position position="1"/>
    </location>
</feature>
<evidence type="ECO:0000313" key="2">
    <source>
        <dbReference type="Proteomes" id="UP001059596"/>
    </source>
</evidence>
<gene>
    <name evidence="1" type="ORF">M5D96_011235</name>
</gene>
<evidence type="ECO:0000313" key="1">
    <source>
        <dbReference type="EMBL" id="KAI8035971.1"/>
    </source>
</evidence>